<protein>
    <recommendedName>
        <fullName evidence="1">Hemerythrin-like domain-containing protein</fullName>
    </recommendedName>
</protein>
<dbReference type="RefSeq" id="XP_058306066.1">
    <property type="nucleotide sequence ID" value="XM_058456078.1"/>
</dbReference>
<reference evidence="2" key="2">
    <citation type="journal article" date="2023" name="IMA Fungus">
        <title>Comparative genomic study of the Penicillium genus elucidates a diverse pangenome and 15 lateral gene transfer events.</title>
        <authorList>
            <person name="Petersen C."/>
            <person name="Sorensen T."/>
            <person name="Nielsen M.R."/>
            <person name="Sondergaard T.E."/>
            <person name="Sorensen J.L."/>
            <person name="Fitzpatrick D.A."/>
            <person name="Frisvad J.C."/>
            <person name="Nielsen K.L."/>
        </authorList>
    </citation>
    <scope>NUCLEOTIDE SEQUENCE</scope>
    <source>
        <strain evidence="2">IBT 15544</strain>
    </source>
</reference>
<keyword evidence="3" id="KW-1185">Reference proteome</keyword>
<dbReference type="AlphaFoldDB" id="A0A9W9MB80"/>
<reference evidence="2" key="1">
    <citation type="submission" date="2022-12" db="EMBL/GenBank/DDBJ databases">
        <authorList>
            <person name="Petersen C."/>
        </authorList>
    </citation>
    <scope>NUCLEOTIDE SEQUENCE</scope>
    <source>
        <strain evidence="2">IBT 15544</strain>
    </source>
</reference>
<name>A0A9W9MB80_9EURO</name>
<feature type="domain" description="Hemerythrin-like" evidence="1">
    <location>
        <begin position="4"/>
        <end position="112"/>
    </location>
</feature>
<dbReference type="InterPro" id="IPR012312">
    <property type="entry name" value="Hemerythrin-like"/>
</dbReference>
<dbReference type="PANTHER" id="PTHR35585:SF3">
    <property type="entry name" value="HEMERYTHRIN-LIKE DOMAIN-CONTAINING PROTEIN"/>
    <property type="match status" value="1"/>
</dbReference>
<dbReference type="Pfam" id="PF01814">
    <property type="entry name" value="Hemerythrin"/>
    <property type="match status" value="1"/>
</dbReference>
<sequence>MYRITDAICTDHRNLEAYYDRIADAQDSDEQTRYQNQFTWELARHVVGEELVLDPALEAQLPDGDTGEDRQQQHTIKEKLAVFQNLSCSDPRFIPTLTILMEDLSAHIHIKETRDLVKLEGAITAEESQRLARSFDRTKFFAPTRAHPGLPDRPYVTAAALIAAPLDRLQDLFQRWPEDGLTPIPDLE</sequence>
<evidence type="ECO:0000313" key="3">
    <source>
        <dbReference type="Proteomes" id="UP001150904"/>
    </source>
</evidence>
<evidence type="ECO:0000259" key="1">
    <source>
        <dbReference type="Pfam" id="PF01814"/>
    </source>
</evidence>
<gene>
    <name evidence="2" type="ORF">N7498_009016</name>
</gene>
<dbReference type="OrthoDB" id="9983919at2759"/>
<accession>A0A9W9MB80</accession>
<organism evidence="2 3">
    <name type="scientific">Penicillium cinerascens</name>
    <dbReference type="NCBI Taxonomy" id="70096"/>
    <lineage>
        <taxon>Eukaryota</taxon>
        <taxon>Fungi</taxon>
        <taxon>Dikarya</taxon>
        <taxon>Ascomycota</taxon>
        <taxon>Pezizomycotina</taxon>
        <taxon>Eurotiomycetes</taxon>
        <taxon>Eurotiomycetidae</taxon>
        <taxon>Eurotiales</taxon>
        <taxon>Aspergillaceae</taxon>
        <taxon>Penicillium</taxon>
    </lineage>
</organism>
<dbReference type="Proteomes" id="UP001150904">
    <property type="component" value="Unassembled WGS sequence"/>
</dbReference>
<evidence type="ECO:0000313" key="2">
    <source>
        <dbReference type="EMBL" id="KAJ5195578.1"/>
    </source>
</evidence>
<comment type="caution">
    <text evidence="2">The sequence shown here is derived from an EMBL/GenBank/DDBJ whole genome shotgun (WGS) entry which is preliminary data.</text>
</comment>
<dbReference type="EMBL" id="JAPQKR010000015">
    <property type="protein sequence ID" value="KAJ5195578.1"/>
    <property type="molecule type" value="Genomic_DNA"/>
</dbReference>
<dbReference type="PANTHER" id="PTHR35585">
    <property type="entry name" value="HHE DOMAIN PROTEIN (AFU_ORTHOLOGUE AFUA_4G00730)"/>
    <property type="match status" value="1"/>
</dbReference>
<proteinExistence type="predicted"/>
<dbReference type="GeneID" id="83183379"/>